<evidence type="ECO:0000256" key="2">
    <source>
        <dbReference type="ARBA" id="ARBA00004735"/>
    </source>
</evidence>
<evidence type="ECO:0000256" key="8">
    <source>
        <dbReference type="HAMAP-Rule" id="MF_00260"/>
    </source>
</evidence>
<dbReference type="SUPFAM" id="SSF54782">
    <property type="entry name" value="Porphobilinogen deaminase (hydroxymethylbilane synthase), C-terminal domain"/>
    <property type="match status" value="1"/>
</dbReference>
<name>A0A1E3W862_9HYPH</name>
<comment type="miscellaneous">
    <text evidence="8">The porphobilinogen subunits are added to the dipyrromethane group.</text>
</comment>
<dbReference type="Gene3D" id="3.30.160.40">
    <property type="entry name" value="Porphobilinogen deaminase, C-terminal domain"/>
    <property type="match status" value="1"/>
</dbReference>
<dbReference type="FunFam" id="3.40.190.10:FF:000086">
    <property type="entry name" value="Probable porphobilinogen deaminase"/>
    <property type="match status" value="1"/>
</dbReference>
<dbReference type="InterPro" id="IPR036803">
    <property type="entry name" value="Porphobilinogen_deaminase_C_sf"/>
</dbReference>
<dbReference type="GO" id="GO:0004418">
    <property type="term" value="F:hydroxymethylbilane synthase activity"/>
    <property type="evidence" value="ECO:0007669"/>
    <property type="project" value="UniProtKB-UniRule"/>
</dbReference>
<evidence type="ECO:0000256" key="3">
    <source>
        <dbReference type="ARBA" id="ARBA00005638"/>
    </source>
</evidence>
<evidence type="ECO:0000256" key="1">
    <source>
        <dbReference type="ARBA" id="ARBA00002869"/>
    </source>
</evidence>
<dbReference type="AlphaFoldDB" id="A0A1E3W862"/>
<dbReference type="GO" id="GO:0006782">
    <property type="term" value="P:protoporphyrinogen IX biosynthetic process"/>
    <property type="evidence" value="ECO:0007669"/>
    <property type="project" value="UniProtKB-UniRule"/>
</dbReference>
<dbReference type="OrthoDB" id="9810298at2"/>
<accession>A0A1E3W862</accession>
<dbReference type="RefSeq" id="WP_069440409.1">
    <property type="nucleotide sequence ID" value="NZ_LPWF01000002.1"/>
</dbReference>
<protein>
    <recommendedName>
        <fullName evidence="8">Porphobilinogen deaminase</fullName>
        <shortName evidence="8">PBG</shortName>
        <ecNumber evidence="8">2.5.1.61</ecNumber>
    </recommendedName>
    <alternativeName>
        <fullName evidence="8">Hydroxymethylbilane synthase</fullName>
        <shortName evidence="8">HMBS</shortName>
    </alternativeName>
    <alternativeName>
        <fullName evidence="8">Pre-uroporphyrinogen synthase</fullName>
    </alternativeName>
</protein>
<feature type="modified residue" description="S-(dipyrrolylmethanemethyl)cysteine" evidence="8">
    <location>
        <position position="244"/>
    </location>
</feature>
<dbReference type="InterPro" id="IPR022418">
    <property type="entry name" value="Porphobilinogen_deaminase_C"/>
</dbReference>
<evidence type="ECO:0000256" key="6">
    <source>
        <dbReference type="ARBA" id="ARBA00023244"/>
    </source>
</evidence>
<keyword evidence="12" id="KW-1185">Reference proteome</keyword>
<reference evidence="11 12" key="1">
    <citation type="journal article" date="2016" name="Environ. Microbiol.">
        <title>New Methyloceanibacter diversity from North Sea sediments includes methanotroph containing solely the soluble methane monooxygenase.</title>
        <authorList>
            <person name="Vekeman B."/>
            <person name="Kerckhof F.M."/>
            <person name="Cremers G."/>
            <person name="de Vos P."/>
            <person name="Vandamme P."/>
            <person name="Boon N."/>
            <person name="Op den Camp H.J."/>
            <person name="Heylen K."/>
        </authorList>
    </citation>
    <scope>NUCLEOTIDE SEQUENCE [LARGE SCALE GENOMIC DNA]</scope>
    <source>
        <strain evidence="11 12">R-67175</strain>
    </source>
</reference>
<dbReference type="PIRSF" id="PIRSF001438">
    <property type="entry name" value="4pyrrol_synth_OHMeBilane_synth"/>
    <property type="match status" value="1"/>
</dbReference>
<evidence type="ECO:0000313" key="11">
    <source>
        <dbReference type="EMBL" id="ODS02004.1"/>
    </source>
</evidence>
<comment type="function">
    <text evidence="1 8">Tetrapolymerization of the monopyrrole PBG into the hydroxymethylbilane pre-uroporphyrinogen in several discrete steps.</text>
</comment>
<proteinExistence type="inferred from homology"/>
<comment type="cofactor">
    <cofactor evidence="8">
        <name>dipyrromethane</name>
        <dbReference type="ChEBI" id="CHEBI:60342"/>
    </cofactor>
    <text evidence="8">Binds 1 dipyrromethane group covalently.</text>
</comment>
<dbReference type="EC" id="2.5.1.61" evidence="8"/>
<comment type="similarity">
    <text evidence="3 8">Belongs to the HMBS family.</text>
</comment>
<gene>
    <name evidence="8" type="primary">hemC</name>
    <name evidence="11" type="ORF">AUC69_00465</name>
</gene>
<dbReference type="NCBIfam" id="TIGR00212">
    <property type="entry name" value="hemC"/>
    <property type="match status" value="1"/>
</dbReference>
<comment type="caution">
    <text evidence="11">The sequence shown here is derived from an EMBL/GenBank/DDBJ whole genome shotgun (WGS) entry which is preliminary data.</text>
</comment>
<dbReference type="InterPro" id="IPR000860">
    <property type="entry name" value="HemC"/>
</dbReference>
<feature type="domain" description="Porphobilinogen deaminase N-terminal" evidence="9">
    <location>
        <begin position="8"/>
        <end position="215"/>
    </location>
</feature>
<dbReference type="PANTHER" id="PTHR11557">
    <property type="entry name" value="PORPHOBILINOGEN DEAMINASE"/>
    <property type="match status" value="1"/>
</dbReference>
<dbReference type="InterPro" id="IPR022419">
    <property type="entry name" value="Porphobilin_deaminase_cofac_BS"/>
</dbReference>
<evidence type="ECO:0000256" key="4">
    <source>
        <dbReference type="ARBA" id="ARBA00011245"/>
    </source>
</evidence>
<dbReference type="PRINTS" id="PR00151">
    <property type="entry name" value="PORPHBDMNASE"/>
</dbReference>
<dbReference type="HAMAP" id="MF_00260">
    <property type="entry name" value="Porphobil_deam"/>
    <property type="match status" value="1"/>
</dbReference>
<evidence type="ECO:0000313" key="12">
    <source>
        <dbReference type="Proteomes" id="UP000094472"/>
    </source>
</evidence>
<dbReference type="PROSITE" id="PS00533">
    <property type="entry name" value="PORPHOBILINOGEN_DEAM"/>
    <property type="match status" value="1"/>
</dbReference>
<dbReference type="UniPathway" id="UPA00251">
    <property type="reaction ID" value="UER00319"/>
</dbReference>
<dbReference type="Pfam" id="PF01379">
    <property type="entry name" value="Porphobil_deam"/>
    <property type="match status" value="1"/>
</dbReference>
<dbReference type="InterPro" id="IPR022417">
    <property type="entry name" value="Porphobilin_deaminase_N"/>
</dbReference>
<dbReference type="GO" id="GO:0005737">
    <property type="term" value="C:cytoplasm"/>
    <property type="evidence" value="ECO:0007669"/>
    <property type="project" value="UniProtKB-UniRule"/>
</dbReference>
<keyword evidence="6 8" id="KW-0627">Porphyrin biosynthesis</keyword>
<dbReference type="Gene3D" id="3.40.190.10">
    <property type="entry name" value="Periplasmic binding protein-like II"/>
    <property type="match status" value="2"/>
</dbReference>
<dbReference type="Pfam" id="PF03900">
    <property type="entry name" value="Porphobil_deamC"/>
    <property type="match status" value="1"/>
</dbReference>
<evidence type="ECO:0000256" key="5">
    <source>
        <dbReference type="ARBA" id="ARBA00022679"/>
    </source>
</evidence>
<dbReference type="PANTHER" id="PTHR11557:SF0">
    <property type="entry name" value="PORPHOBILINOGEN DEAMINASE"/>
    <property type="match status" value="1"/>
</dbReference>
<keyword evidence="5 8" id="KW-0808">Transferase</keyword>
<dbReference type="EMBL" id="LPWF01000002">
    <property type="protein sequence ID" value="ODS02004.1"/>
    <property type="molecule type" value="Genomic_DNA"/>
</dbReference>
<comment type="subunit">
    <text evidence="4 8">Monomer.</text>
</comment>
<dbReference type="Proteomes" id="UP000094472">
    <property type="component" value="Unassembled WGS sequence"/>
</dbReference>
<evidence type="ECO:0000256" key="7">
    <source>
        <dbReference type="ARBA" id="ARBA00048169"/>
    </source>
</evidence>
<sequence length="309" mass="32493">MPAGPHLIGTRGSPLALWQARHVRECLMDAHSLGEGDVDLAVITTSGDRIQDQPLRDLGGKGLFTKEIDEALLRGDVALAVHSMKDLPTTLPDRLSIAAVLPRADVRDAFLSPKAASLMELPPGAVVGTSSLRRGAQVKRRRPDLRVIDFRGNVETRLRKLDEGVADATLLAMAGLDRLGLASKAASALSADEMLPAVAQGAIAVLARTGDEETHALLAPLNDPDTETAVTCERAFLARLDGSCRTPIAGLAEIADGILRFRGLILSPGGAEWHDIEVTGAAANAEALGRDAGDELLVRAGPNFLASLP</sequence>
<dbReference type="SUPFAM" id="SSF53850">
    <property type="entry name" value="Periplasmic binding protein-like II"/>
    <property type="match status" value="1"/>
</dbReference>
<dbReference type="STRING" id="1774969.AUC69_00465"/>
<comment type="pathway">
    <text evidence="2">Porphyrin-containing compound metabolism; protoporphyrin-IX biosynthesis; coproporphyrinogen-III from 5-aminolevulinate: step 2/4.</text>
</comment>
<comment type="catalytic activity">
    <reaction evidence="7 8">
        <text>4 porphobilinogen + H2O = hydroxymethylbilane + 4 NH4(+)</text>
        <dbReference type="Rhea" id="RHEA:13185"/>
        <dbReference type="ChEBI" id="CHEBI:15377"/>
        <dbReference type="ChEBI" id="CHEBI:28938"/>
        <dbReference type="ChEBI" id="CHEBI:57845"/>
        <dbReference type="ChEBI" id="CHEBI:58126"/>
        <dbReference type="EC" id="2.5.1.61"/>
    </reaction>
</comment>
<evidence type="ECO:0000259" key="10">
    <source>
        <dbReference type="Pfam" id="PF03900"/>
    </source>
</evidence>
<dbReference type="FunFam" id="3.40.190.10:FF:000005">
    <property type="entry name" value="Porphobilinogen deaminase"/>
    <property type="match status" value="1"/>
</dbReference>
<evidence type="ECO:0000259" key="9">
    <source>
        <dbReference type="Pfam" id="PF01379"/>
    </source>
</evidence>
<feature type="domain" description="Porphobilinogen deaminase C-terminal" evidence="10">
    <location>
        <begin position="229"/>
        <end position="297"/>
    </location>
</feature>
<organism evidence="11 12">
    <name type="scientific">Methyloceanibacter superfactus</name>
    <dbReference type="NCBI Taxonomy" id="1774969"/>
    <lineage>
        <taxon>Bacteria</taxon>
        <taxon>Pseudomonadati</taxon>
        <taxon>Pseudomonadota</taxon>
        <taxon>Alphaproteobacteria</taxon>
        <taxon>Hyphomicrobiales</taxon>
        <taxon>Hyphomicrobiaceae</taxon>
        <taxon>Methyloceanibacter</taxon>
    </lineage>
</organism>